<dbReference type="GO" id="GO:0004029">
    <property type="term" value="F:aldehyde dehydrogenase (NAD+) activity"/>
    <property type="evidence" value="ECO:0007669"/>
    <property type="project" value="TreeGrafter"/>
</dbReference>
<evidence type="ECO:0000313" key="2">
    <source>
        <dbReference type="EMBL" id="PUZ29054.1"/>
    </source>
</evidence>
<dbReference type="PANTHER" id="PTHR48079">
    <property type="entry name" value="PROTEIN YEEZ"/>
    <property type="match status" value="1"/>
</dbReference>
<dbReference type="Proteomes" id="UP000244450">
    <property type="component" value="Unassembled WGS sequence"/>
</dbReference>
<dbReference type="InterPro" id="IPR051783">
    <property type="entry name" value="NAD(P)-dependent_oxidoreduct"/>
</dbReference>
<accession>A0A2T7BMZ8</accession>
<protein>
    <recommendedName>
        <fullName evidence="1">NAD-dependent epimerase/dehydratase domain-containing protein</fullName>
    </recommendedName>
</protein>
<reference evidence="2 3" key="1">
    <citation type="submission" date="2018-04" db="EMBL/GenBank/DDBJ databases">
        <title>Chitinophaga fuyangensis sp. nov., isolated from soil in a chemical factory.</title>
        <authorList>
            <person name="Chen K."/>
        </authorList>
    </citation>
    <scope>NUCLEOTIDE SEQUENCE [LARGE SCALE GENOMIC DNA]</scope>
    <source>
        <strain evidence="2 3">LY-1</strain>
    </source>
</reference>
<evidence type="ECO:0000259" key="1">
    <source>
        <dbReference type="Pfam" id="PF01370"/>
    </source>
</evidence>
<name>A0A2T7BMZ8_9BACT</name>
<sequence>MRVFITGASGFIGSAVVDEMVRAGHTVTGLARSEEGAAIITRLGGQVHRGDIDNHASVLEAVAASDGVIHCAFNHDFSKYKENSEADRRLIEAMGQVLAGTDRPLVVTSGTGASAQRGQIRVEDDPFRAPSAVMPRMASDEAADAVAAKGVKASIVRLPPAVHNTERLGFVSVLIEHARQTGVSAYVGDGQNRWPAVHRLDAAKVFALAFEKAAKGVSYQAVGDEGIPVRQVAELVGQGLGLPVKSMTQEEANAHFGWFGFFAGADLPASSKLTQAWLGWKPVHPGLIEDLQHAAQFKK</sequence>
<comment type="caution">
    <text evidence="2">The sequence shown here is derived from an EMBL/GenBank/DDBJ whole genome shotgun (WGS) entry which is preliminary data.</text>
</comment>
<dbReference type="Pfam" id="PF01370">
    <property type="entry name" value="Epimerase"/>
    <property type="match status" value="1"/>
</dbReference>
<dbReference type="EMBL" id="QCYK01000001">
    <property type="protein sequence ID" value="PUZ29054.1"/>
    <property type="molecule type" value="Genomic_DNA"/>
</dbReference>
<dbReference type="InterPro" id="IPR036291">
    <property type="entry name" value="NAD(P)-bd_dom_sf"/>
</dbReference>
<dbReference type="GO" id="GO:0005737">
    <property type="term" value="C:cytoplasm"/>
    <property type="evidence" value="ECO:0007669"/>
    <property type="project" value="TreeGrafter"/>
</dbReference>
<dbReference type="InterPro" id="IPR001509">
    <property type="entry name" value="Epimerase_deHydtase"/>
</dbReference>
<feature type="domain" description="NAD-dependent epimerase/dehydratase" evidence="1">
    <location>
        <begin position="3"/>
        <end position="219"/>
    </location>
</feature>
<organism evidence="2 3">
    <name type="scientific">Chitinophaga parva</name>
    <dbReference type="NCBI Taxonomy" id="2169414"/>
    <lineage>
        <taxon>Bacteria</taxon>
        <taxon>Pseudomonadati</taxon>
        <taxon>Bacteroidota</taxon>
        <taxon>Chitinophagia</taxon>
        <taxon>Chitinophagales</taxon>
        <taxon>Chitinophagaceae</taxon>
        <taxon>Chitinophaga</taxon>
    </lineage>
</organism>
<evidence type="ECO:0000313" key="3">
    <source>
        <dbReference type="Proteomes" id="UP000244450"/>
    </source>
</evidence>
<dbReference type="CDD" id="cd05262">
    <property type="entry name" value="SDR_a7"/>
    <property type="match status" value="1"/>
</dbReference>
<dbReference type="Gene3D" id="3.40.50.720">
    <property type="entry name" value="NAD(P)-binding Rossmann-like Domain"/>
    <property type="match status" value="1"/>
</dbReference>
<dbReference type="RefSeq" id="WP_108685693.1">
    <property type="nucleotide sequence ID" value="NZ_QCYK01000001.1"/>
</dbReference>
<dbReference type="PANTHER" id="PTHR48079:SF6">
    <property type="entry name" value="NAD(P)-BINDING DOMAIN-CONTAINING PROTEIN-RELATED"/>
    <property type="match status" value="1"/>
</dbReference>
<gene>
    <name evidence="2" type="ORF">DCC81_06180</name>
</gene>
<keyword evidence="3" id="KW-1185">Reference proteome</keyword>
<dbReference type="SUPFAM" id="SSF51735">
    <property type="entry name" value="NAD(P)-binding Rossmann-fold domains"/>
    <property type="match status" value="1"/>
</dbReference>
<proteinExistence type="predicted"/>
<dbReference type="AlphaFoldDB" id="A0A2T7BMZ8"/>
<dbReference type="OrthoDB" id="9807212at2"/>